<organism evidence="1 2">
    <name type="scientific">Meinhardsimonia xiamenensis</name>
    <dbReference type="NCBI Taxonomy" id="990712"/>
    <lineage>
        <taxon>Bacteria</taxon>
        <taxon>Pseudomonadati</taxon>
        <taxon>Pseudomonadota</taxon>
        <taxon>Alphaproteobacteria</taxon>
        <taxon>Rhodobacterales</taxon>
        <taxon>Paracoccaceae</taxon>
        <taxon>Meinhardsimonia</taxon>
    </lineage>
</organism>
<reference evidence="2" key="1">
    <citation type="submission" date="2016-10" db="EMBL/GenBank/DDBJ databases">
        <authorList>
            <person name="Varghese N."/>
            <person name="Submissions S."/>
        </authorList>
    </citation>
    <scope>NUCLEOTIDE SEQUENCE [LARGE SCALE GENOMIC DNA]</scope>
    <source>
        <strain evidence="2">CGMCC 1.10789</strain>
    </source>
</reference>
<dbReference type="CDD" id="cd06223">
    <property type="entry name" value="PRTases_typeI"/>
    <property type="match status" value="1"/>
</dbReference>
<dbReference type="InterPro" id="IPR029057">
    <property type="entry name" value="PRTase-like"/>
</dbReference>
<dbReference type="EMBL" id="FNFV01000004">
    <property type="protein sequence ID" value="SDK69681.1"/>
    <property type="molecule type" value="Genomic_DNA"/>
</dbReference>
<keyword evidence="2" id="KW-1185">Reference proteome</keyword>
<gene>
    <name evidence="1" type="ORF">SAMN05216257_104102</name>
</gene>
<dbReference type="SUPFAM" id="SSF53271">
    <property type="entry name" value="PRTase-like"/>
    <property type="match status" value="1"/>
</dbReference>
<dbReference type="InterPro" id="IPR000836">
    <property type="entry name" value="PRTase_dom"/>
</dbReference>
<dbReference type="STRING" id="990712.SAMN05216257_104102"/>
<dbReference type="RefSeq" id="WP_092500332.1">
    <property type="nucleotide sequence ID" value="NZ_FNFV01000004.1"/>
</dbReference>
<dbReference type="Gene3D" id="3.40.50.2020">
    <property type="match status" value="1"/>
</dbReference>
<proteinExistence type="predicted"/>
<accession>A0A1G9E0M0</accession>
<dbReference type="OrthoDB" id="7597289at2"/>
<dbReference type="AlphaFoldDB" id="A0A1G9E0M0"/>
<evidence type="ECO:0000313" key="1">
    <source>
        <dbReference type="EMBL" id="SDK69681.1"/>
    </source>
</evidence>
<evidence type="ECO:0008006" key="3">
    <source>
        <dbReference type="Google" id="ProtNLM"/>
    </source>
</evidence>
<sequence length="273" mass="29494">MPARMMRAAELVAKFAPEAPADAVELAERELLSGTARGAVVISEDGRVVAGAARVLAAERLGLDLLPVRMLGQSGAEARPLRRRRERGVDSRSGCEGIVGQTVWRPAVFSRHDVSWIACRAWRCRTRKRDVAAFREAKRSAPEPLLRSASEELAVVIRRLFGGLEGWRVTNIACGNSGTEECFGKRLARAVASELGLDHVQLFGDRVVEGGSSHPRRAGRIEPLELIGEARGPVLVVDDVATSGWHVEEALGLLRWRGVSPSAAAVWISGDVA</sequence>
<dbReference type="Proteomes" id="UP000199328">
    <property type="component" value="Unassembled WGS sequence"/>
</dbReference>
<protein>
    <recommendedName>
        <fullName evidence="3">Phosphoribosyltransferase domain-containing protein</fullName>
    </recommendedName>
</protein>
<name>A0A1G9E0M0_9RHOB</name>
<evidence type="ECO:0000313" key="2">
    <source>
        <dbReference type="Proteomes" id="UP000199328"/>
    </source>
</evidence>